<dbReference type="Proteomes" id="UP000000852">
    <property type="component" value="Chromosome"/>
</dbReference>
<dbReference type="InterPro" id="IPR019236">
    <property type="entry name" value="APP1_cat"/>
</dbReference>
<dbReference type="PANTHER" id="PTHR28208">
    <property type="entry name" value="PHOSPHATIDATE PHOSPHATASE APP1"/>
    <property type="match status" value="1"/>
</dbReference>
<dbReference type="GO" id="GO:0008195">
    <property type="term" value="F:phosphatidate phosphatase activity"/>
    <property type="evidence" value="ECO:0007669"/>
    <property type="project" value="InterPro"/>
</dbReference>
<dbReference type="eggNOG" id="COG4850">
    <property type="taxonomic scope" value="Bacteria"/>
</dbReference>
<dbReference type="PANTHER" id="PTHR28208:SF3">
    <property type="entry name" value="PHOSPHATIDATE PHOSPHATASE APP1"/>
    <property type="match status" value="1"/>
</dbReference>
<dbReference type="AlphaFoldDB" id="C6XX48"/>
<sequence length="323" mass="37471">MNKSVSVKVYHGYGHTHNLVVYGHVFRFKARTRQIYSNNLFVNIVHLLKLFILKPYPYVKVRLTFKGQQVYNTTEYDGFFKFEWAAIENVQAGWHSVKVEALNDHGVVMAVGHGQIFVPHITQYAFISDIDDTVMVSHSAAIGRRLRELFIKNPRTRKTFQDTYTLYKSLSLSHTSADQPNPFFYVSSSEWNLYDYLVETFRYNKLPEGAFLLNQIKRWKDLIKTGKTGHQGKLMRVMRILDAFPNQKFVFLGDNTQSDPAIYTAIAEKYPKNIEAVYIRNIRKEKEALTCEFLKKIEARNIRTCLFETNEEAITDALSAGLI</sequence>
<accession>C6XX48</accession>
<dbReference type="HOGENOM" id="CLU_038931_1_0_10"/>
<dbReference type="InterPro" id="IPR052935">
    <property type="entry name" value="Mg2+_PAP"/>
</dbReference>
<reference evidence="2 3" key="1">
    <citation type="journal article" date="2009" name="Stand. Genomic Sci.">
        <title>Complete genome sequence of Pedobacter heparinus type strain (HIM 762-3).</title>
        <authorList>
            <person name="Han C."/>
            <person name="Spring S."/>
            <person name="Lapidus A."/>
            <person name="Del Rio T.G."/>
            <person name="Tice H."/>
            <person name="Copeland A."/>
            <person name="Cheng J.F."/>
            <person name="Lucas S."/>
            <person name="Chen F."/>
            <person name="Nolan M."/>
            <person name="Bruce D."/>
            <person name="Goodwin L."/>
            <person name="Pitluck S."/>
            <person name="Ivanova N."/>
            <person name="Mavromatis K."/>
            <person name="Mikhailova N."/>
            <person name="Pati A."/>
            <person name="Chen A."/>
            <person name="Palaniappan K."/>
            <person name="Land M."/>
            <person name="Hauser L."/>
            <person name="Chang Y.J."/>
            <person name="Jeffries C.C."/>
            <person name="Saunders E."/>
            <person name="Chertkov O."/>
            <person name="Brettin T."/>
            <person name="Goker M."/>
            <person name="Rohde M."/>
            <person name="Bristow J."/>
            <person name="Eisen J.A."/>
            <person name="Markowitz V."/>
            <person name="Hugenholtz P."/>
            <person name="Kyrpides N.C."/>
            <person name="Klenk H.P."/>
            <person name="Detter J.C."/>
        </authorList>
    </citation>
    <scope>NUCLEOTIDE SEQUENCE [LARGE SCALE GENOMIC DNA]</scope>
    <source>
        <strain evidence="3">ATCC 13125 / DSM 2366 / CIP 104194 / JCM 7457 / NBRC 12017 / NCIMB 9290 / NRRL B-14731 / HIM 762-3</strain>
    </source>
</reference>
<gene>
    <name evidence="2" type="ordered locus">Phep_4163</name>
</gene>
<evidence type="ECO:0000313" key="2">
    <source>
        <dbReference type="EMBL" id="ACU06354.1"/>
    </source>
</evidence>
<dbReference type="STRING" id="485917.Phep_4163"/>
<evidence type="ECO:0000259" key="1">
    <source>
        <dbReference type="Pfam" id="PF09949"/>
    </source>
</evidence>
<name>C6XX48_PEDHD</name>
<dbReference type="Pfam" id="PF09949">
    <property type="entry name" value="APP1_cat"/>
    <property type="match status" value="1"/>
</dbReference>
<proteinExistence type="predicted"/>
<keyword evidence="3" id="KW-1185">Reference proteome</keyword>
<dbReference type="KEGG" id="phe:Phep_4163"/>
<feature type="domain" description="Phosphatidate phosphatase APP1 catalytic" evidence="1">
    <location>
        <begin position="125"/>
        <end position="281"/>
    </location>
</feature>
<protein>
    <recommendedName>
        <fullName evidence="1">Phosphatidate phosphatase APP1 catalytic domain-containing protein</fullName>
    </recommendedName>
</protein>
<evidence type="ECO:0000313" key="3">
    <source>
        <dbReference type="Proteomes" id="UP000000852"/>
    </source>
</evidence>
<dbReference type="RefSeq" id="WP_015809962.1">
    <property type="nucleotide sequence ID" value="NC_013061.1"/>
</dbReference>
<dbReference type="OrthoDB" id="9789875at2"/>
<dbReference type="EMBL" id="CP001681">
    <property type="protein sequence ID" value="ACU06354.1"/>
    <property type="molecule type" value="Genomic_DNA"/>
</dbReference>
<organism evidence="2 3">
    <name type="scientific">Pedobacter heparinus (strain ATCC 13125 / DSM 2366 / CIP 104194 / JCM 7457 / NBRC 12017 / NCIMB 9290 / NRRL B-14731 / HIM 762-3)</name>
    <dbReference type="NCBI Taxonomy" id="485917"/>
    <lineage>
        <taxon>Bacteria</taxon>
        <taxon>Pseudomonadati</taxon>
        <taxon>Bacteroidota</taxon>
        <taxon>Sphingobacteriia</taxon>
        <taxon>Sphingobacteriales</taxon>
        <taxon>Sphingobacteriaceae</taxon>
        <taxon>Pedobacter</taxon>
    </lineage>
</organism>